<evidence type="ECO:0000313" key="1">
    <source>
        <dbReference type="EMBL" id="QDO87235.1"/>
    </source>
</evidence>
<accession>A0A516G6W1</accession>
<reference evidence="1 2" key="1">
    <citation type="submission" date="2019-07" db="EMBL/GenBank/DDBJ databases">
        <title>complete genome sequencing of Ornithinimicrobium sp. H23M54.</title>
        <authorList>
            <person name="Bae J.-W."/>
            <person name="Lee S.-Y."/>
        </authorList>
    </citation>
    <scope>NUCLEOTIDE SEQUENCE [LARGE SCALE GENOMIC DNA]</scope>
    <source>
        <strain evidence="1 2">H23M54</strain>
    </source>
</reference>
<gene>
    <name evidence="1" type="ORF">FNH13_01905</name>
</gene>
<proteinExistence type="predicted"/>
<sequence length="118" mass="12364">MRLICFRTLPVPRQRSGPAWAFGLLTVAVLSGCGGGVPFAAGSTTCFAFGELSLTERTALLAELLVEAGLDPHAQGNELGIRTAVDDFCGSATVPLSGASRNLDEPILDAVDWDAESW</sequence>
<dbReference type="RefSeq" id="WP_143781893.1">
    <property type="nucleotide sequence ID" value="NZ_CP041616.1"/>
</dbReference>
<dbReference type="AlphaFoldDB" id="A0A516G6W1"/>
<name>A0A516G6W1_9MICO</name>
<evidence type="ECO:0000313" key="2">
    <source>
        <dbReference type="Proteomes" id="UP000315395"/>
    </source>
</evidence>
<keyword evidence="2" id="KW-1185">Reference proteome</keyword>
<dbReference type="KEGG" id="orz:FNH13_01905"/>
<organism evidence="1 2">
    <name type="scientific">Ornithinimicrobium ciconiae</name>
    <dbReference type="NCBI Taxonomy" id="2594265"/>
    <lineage>
        <taxon>Bacteria</taxon>
        <taxon>Bacillati</taxon>
        <taxon>Actinomycetota</taxon>
        <taxon>Actinomycetes</taxon>
        <taxon>Micrococcales</taxon>
        <taxon>Ornithinimicrobiaceae</taxon>
        <taxon>Ornithinimicrobium</taxon>
    </lineage>
</organism>
<dbReference type="Proteomes" id="UP000315395">
    <property type="component" value="Chromosome"/>
</dbReference>
<protein>
    <submittedName>
        <fullName evidence="1">Uncharacterized protein</fullName>
    </submittedName>
</protein>
<dbReference type="PROSITE" id="PS51257">
    <property type="entry name" value="PROKAR_LIPOPROTEIN"/>
    <property type="match status" value="1"/>
</dbReference>
<dbReference type="EMBL" id="CP041616">
    <property type="protein sequence ID" value="QDO87235.1"/>
    <property type="molecule type" value="Genomic_DNA"/>
</dbReference>